<reference evidence="1" key="1">
    <citation type="submission" date="2014-11" db="EMBL/GenBank/DDBJ databases">
        <authorList>
            <person name="Amaro Gonzalez C."/>
        </authorList>
    </citation>
    <scope>NUCLEOTIDE SEQUENCE</scope>
</reference>
<evidence type="ECO:0000313" key="1">
    <source>
        <dbReference type="EMBL" id="JAH34633.1"/>
    </source>
</evidence>
<accession>A0A0E9S267</accession>
<protein>
    <submittedName>
        <fullName evidence="1">Uncharacterized protein</fullName>
    </submittedName>
</protein>
<organism evidence="1">
    <name type="scientific">Anguilla anguilla</name>
    <name type="common">European freshwater eel</name>
    <name type="synonym">Muraena anguilla</name>
    <dbReference type="NCBI Taxonomy" id="7936"/>
    <lineage>
        <taxon>Eukaryota</taxon>
        <taxon>Metazoa</taxon>
        <taxon>Chordata</taxon>
        <taxon>Craniata</taxon>
        <taxon>Vertebrata</taxon>
        <taxon>Euteleostomi</taxon>
        <taxon>Actinopterygii</taxon>
        <taxon>Neopterygii</taxon>
        <taxon>Teleostei</taxon>
        <taxon>Anguilliformes</taxon>
        <taxon>Anguillidae</taxon>
        <taxon>Anguilla</taxon>
    </lineage>
</organism>
<dbReference type="EMBL" id="GBXM01073944">
    <property type="protein sequence ID" value="JAH34633.1"/>
    <property type="molecule type" value="Transcribed_RNA"/>
</dbReference>
<name>A0A0E9S267_ANGAN</name>
<sequence>MMCFLAHTMWGQCNFMIITYYLITITCVC</sequence>
<reference evidence="1" key="2">
    <citation type="journal article" date="2015" name="Fish Shellfish Immunol.">
        <title>Early steps in the European eel (Anguilla anguilla)-Vibrio vulnificus interaction in the gills: Role of the RtxA13 toxin.</title>
        <authorList>
            <person name="Callol A."/>
            <person name="Pajuelo D."/>
            <person name="Ebbesson L."/>
            <person name="Teles M."/>
            <person name="MacKenzie S."/>
            <person name="Amaro C."/>
        </authorList>
    </citation>
    <scope>NUCLEOTIDE SEQUENCE</scope>
</reference>
<proteinExistence type="predicted"/>
<dbReference type="AlphaFoldDB" id="A0A0E9S267"/>